<dbReference type="InterPro" id="IPR027409">
    <property type="entry name" value="GroEL-like_apical_dom_sf"/>
</dbReference>
<dbReference type="RefSeq" id="XP_024580374.1">
    <property type="nucleotide sequence ID" value="XM_024730060.1"/>
</dbReference>
<evidence type="ECO:0000256" key="4">
    <source>
        <dbReference type="ARBA" id="ARBA00023186"/>
    </source>
</evidence>
<dbReference type="Pfam" id="PF00118">
    <property type="entry name" value="Cpn60_TCP1"/>
    <property type="match status" value="2"/>
</dbReference>
<keyword evidence="6" id="KW-1185">Reference proteome</keyword>
<dbReference type="OMA" id="WCACAAT"/>
<dbReference type="Gene3D" id="3.50.7.10">
    <property type="entry name" value="GroEL"/>
    <property type="match status" value="1"/>
</dbReference>
<evidence type="ECO:0000313" key="5">
    <source>
        <dbReference type="EMBL" id="CEG44005.1"/>
    </source>
</evidence>
<keyword evidence="2" id="KW-0547">Nucleotide-binding</keyword>
<keyword evidence="3" id="KW-0067">ATP-binding</keyword>
<dbReference type="InterPro" id="IPR017998">
    <property type="entry name" value="Chaperone_TCP-1"/>
</dbReference>
<evidence type="ECO:0000313" key="6">
    <source>
        <dbReference type="Proteomes" id="UP000054928"/>
    </source>
</evidence>
<dbReference type="PANTHER" id="PTHR11353">
    <property type="entry name" value="CHAPERONIN"/>
    <property type="match status" value="1"/>
</dbReference>
<evidence type="ECO:0000256" key="1">
    <source>
        <dbReference type="ARBA" id="ARBA00008020"/>
    </source>
</evidence>
<dbReference type="SUPFAM" id="SSF48592">
    <property type="entry name" value="GroEL equatorial domain-like"/>
    <property type="match status" value="1"/>
</dbReference>
<evidence type="ECO:0000256" key="3">
    <source>
        <dbReference type="ARBA" id="ARBA00022840"/>
    </source>
</evidence>
<dbReference type="InterPro" id="IPR027410">
    <property type="entry name" value="TCP-1-like_intermed_sf"/>
</dbReference>
<name>A0A0P1ARL5_PLAHL</name>
<accession>A0A0P1ARL5</accession>
<comment type="similarity">
    <text evidence="1">Belongs to the TCP-1 chaperonin family.</text>
</comment>
<proteinExistence type="inferred from homology"/>
<dbReference type="GeneID" id="36409333"/>
<dbReference type="AlphaFoldDB" id="A0A0P1ARL5"/>
<dbReference type="EMBL" id="CCYD01000810">
    <property type="protein sequence ID" value="CEG44005.1"/>
    <property type="molecule type" value="Genomic_DNA"/>
</dbReference>
<protein>
    <submittedName>
        <fullName evidence="5">T-complex protein 1 subunit alpha</fullName>
    </submittedName>
</protein>
<sequence>MKMQECIVFLQAVVGVSYAVRSLYGPNKLHELGQTLFTKDTYTVASVLQSQNAGTAILQKALDEQHKFVGSSCSTVVTLCGVLAETVIELLKQGLDNNVIQKALSSAMTCCVTVALSMRIPLSEAIPSFHNLTRTQQLEVIVRILSTDDDQKVAANLAVNVILRLDSSRFCGDELLPLSRIVTSHVVLGGATSAISSQVFDGLLLPVAEDSLRSALSHKLALNVDLTTDKGIVILNGDLDTITFSCDFSIQVIFVHGEISARTIDAFVSSTSAPLCIPIASYESLRQLAEMSGAHLVDSWEELLPNAIGHEKIQIKAHEFTVSSINDKDDDEAATLYIQILRSNTKYHLHASIVVQGSNNSLAEELQNEIYKMICRIRNTLRSKYVLPGNGSFWCACAAVIKKEAEVLALSKLELLSFAVAKLANSFNQLGVIMLGNTTEESYCARLARVHTVQQRFVRSIQDVGLTKFFSCYFDFRNTNYALSLSPGSEPDNVDEYSSMTFALQRSFRVIKILLNIDRHQVN</sequence>
<evidence type="ECO:0000256" key="2">
    <source>
        <dbReference type="ARBA" id="ARBA00022741"/>
    </source>
</evidence>
<dbReference type="GO" id="GO:0140662">
    <property type="term" value="F:ATP-dependent protein folding chaperone"/>
    <property type="evidence" value="ECO:0007669"/>
    <property type="project" value="InterPro"/>
</dbReference>
<organism evidence="5 6">
    <name type="scientific">Plasmopara halstedii</name>
    <name type="common">Downy mildew of sunflower</name>
    <dbReference type="NCBI Taxonomy" id="4781"/>
    <lineage>
        <taxon>Eukaryota</taxon>
        <taxon>Sar</taxon>
        <taxon>Stramenopiles</taxon>
        <taxon>Oomycota</taxon>
        <taxon>Peronosporomycetes</taxon>
        <taxon>Peronosporales</taxon>
        <taxon>Peronosporaceae</taxon>
        <taxon>Plasmopara</taxon>
    </lineage>
</organism>
<dbReference type="GO" id="GO:0005524">
    <property type="term" value="F:ATP binding"/>
    <property type="evidence" value="ECO:0007669"/>
    <property type="project" value="UniProtKB-KW"/>
</dbReference>
<dbReference type="InterPro" id="IPR002423">
    <property type="entry name" value="Cpn60/GroEL/TCP-1"/>
</dbReference>
<dbReference type="STRING" id="4781.A0A0P1ARL5"/>
<reference evidence="6" key="1">
    <citation type="submission" date="2014-09" db="EMBL/GenBank/DDBJ databases">
        <authorList>
            <person name="Sharma Rahul"/>
            <person name="Thines Marco"/>
        </authorList>
    </citation>
    <scope>NUCLEOTIDE SEQUENCE [LARGE SCALE GENOMIC DNA]</scope>
</reference>
<dbReference type="Proteomes" id="UP000054928">
    <property type="component" value="Unassembled WGS sequence"/>
</dbReference>
<dbReference type="InterPro" id="IPR027413">
    <property type="entry name" value="GROEL-like_equatorial_sf"/>
</dbReference>
<dbReference type="Gene3D" id="1.10.560.10">
    <property type="entry name" value="GroEL-like equatorial domain"/>
    <property type="match status" value="1"/>
</dbReference>
<dbReference type="OrthoDB" id="125347at2759"/>
<dbReference type="Gene3D" id="3.30.260.10">
    <property type="entry name" value="TCP-1-like chaperonin intermediate domain"/>
    <property type="match status" value="1"/>
</dbReference>
<keyword evidence="4" id="KW-0143">Chaperone</keyword>